<dbReference type="InterPro" id="IPR001646">
    <property type="entry name" value="5peptide_repeat"/>
</dbReference>
<keyword evidence="4" id="KW-1185">Reference proteome</keyword>
<dbReference type="AlphaFoldDB" id="A0A154M3V7"/>
<dbReference type="EMBL" id="LOBU02000013">
    <property type="protein sequence ID" value="OKA07387.1"/>
    <property type="molecule type" value="Genomic_DNA"/>
</dbReference>
<dbReference type="Proteomes" id="UP000186883">
    <property type="component" value="Unassembled WGS sequence"/>
</dbReference>
<dbReference type="Proteomes" id="UP000076321">
    <property type="component" value="Unassembled WGS sequence"/>
</dbReference>
<protein>
    <recommendedName>
        <fullName evidence="5">Pentapeptide repeat-containing protein</fullName>
    </recommendedName>
</protein>
<name>A0A154M3V7_9PSEU</name>
<evidence type="ECO:0000313" key="3">
    <source>
        <dbReference type="Proteomes" id="UP000076321"/>
    </source>
</evidence>
<gene>
    <name evidence="2" type="ORF">ATP06_0216200</name>
    <name evidence="1" type="ORF">AVL48_16515</name>
</gene>
<dbReference type="Gene3D" id="2.160.20.80">
    <property type="entry name" value="E3 ubiquitin-protein ligase SopA"/>
    <property type="match status" value="1"/>
</dbReference>
<dbReference type="EMBL" id="LQCI01000052">
    <property type="protein sequence ID" value="KZB79203.1"/>
    <property type="molecule type" value="Genomic_DNA"/>
</dbReference>
<dbReference type="Pfam" id="PF13576">
    <property type="entry name" value="Pentapeptide_3"/>
    <property type="match status" value="1"/>
</dbReference>
<evidence type="ECO:0008006" key="5">
    <source>
        <dbReference type="Google" id="ProtNLM"/>
    </source>
</evidence>
<accession>A0A154M3V7</accession>
<proteinExistence type="predicted"/>
<evidence type="ECO:0000313" key="1">
    <source>
        <dbReference type="EMBL" id="KZB79203.1"/>
    </source>
</evidence>
<organism evidence="1 3">
    <name type="scientific">Amycolatopsis regifaucium</name>
    <dbReference type="NCBI Taxonomy" id="546365"/>
    <lineage>
        <taxon>Bacteria</taxon>
        <taxon>Bacillati</taxon>
        <taxon>Actinomycetota</taxon>
        <taxon>Actinomycetes</taxon>
        <taxon>Pseudonocardiales</taxon>
        <taxon>Pseudonocardiaceae</taxon>
        <taxon>Amycolatopsis</taxon>
    </lineage>
</organism>
<reference evidence="2 4" key="2">
    <citation type="submission" date="2016-11" db="EMBL/GenBank/DDBJ databases">
        <title>Genome sequencing of Amycolatopsis regifaucium.</title>
        <authorList>
            <person name="Mayilraj S."/>
            <person name="Kaur N."/>
        </authorList>
    </citation>
    <scope>NUCLEOTIDE SEQUENCE [LARGE SCALE GENOMIC DNA]</scope>
    <source>
        <strain evidence="2 4">GY080</strain>
    </source>
</reference>
<evidence type="ECO:0000313" key="2">
    <source>
        <dbReference type="EMBL" id="OKA07387.1"/>
    </source>
</evidence>
<dbReference type="RefSeq" id="WP_061981029.1">
    <property type="nucleotide sequence ID" value="NZ_FOPQ01000002.1"/>
</dbReference>
<reference evidence="1 3" key="1">
    <citation type="submission" date="2015-12" db="EMBL/GenBank/DDBJ databases">
        <title>Amycolatopsis regifaucium genome sequencing and assembly.</title>
        <authorList>
            <person name="Mayilraj S."/>
        </authorList>
    </citation>
    <scope>NUCLEOTIDE SEQUENCE [LARGE SCALE GENOMIC DNA]</scope>
    <source>
        <strain evidence="1 3">GY080</strain>
    </source>
</reference>
<sequence length="145" mass="16194">MGATFHDEAWFFDTSFDIVVRMEGVAFRDRAIFTRCEFRKLCLKDASFAGGAYFTQSKFAGKADMSQTTFKSGIEFEACVLDMDRYTAEEMQKRGWEPPEIDLTGATADVASLNEPAKLPSGWQLKGSDIVRAATPEPKSSVVRR</sequence>
<evidence type="ECO:0000313" key="4">
    <source>
        <dbReference type="Proteomes" id="UP000186883"/>
    </source>
</evidence>
<comment type="caution">
    <text evidence="1">The sequence shown here is derived from an EMBL/GenBank/DDBJ whole genome shotgun (WGS) entry which is preliminary data.</text>
</comment>